<gene>
    <name evidence="1" type="ORF">ASPZODRAFT_2038760</name>
</gene>
<dbReference type="EMBL" id="KV878343">
    <property type="protein sequence ID" value="OJJ46040.1"/>
    <property type="molecule type" value="Genomic_DNA"/>
</dbReference>
<accession>A0A1L9SFM3</accession>
<keyword evidence="2" id="KW-1185">Reference proteome</keyword>
<sequence>MEYLQLSNETAMLYVPCDQVRFQLLAISLNCFNFLVDTCLPVLEWLTLIQILFFE</sequence>
<proteinExistence type="predicted"/>
<evidence type="ECO:0000313" key="2">
    <source>
        <dbReference type="Proteomes" id="UP000184188"/>
    </source>
</evidence>
<dbReference type="Proteomes" id="UP000184188">
    <property type="component" value="Unassembled WGS sequence"/>
</dbReference>
<organism evidence="1 2">
    <name type="scientific">Penicilliopsis zonata CBS 506.65</name>
    <dbReference type="NCBI Taxonomy" id="1073090"/>
    <lineage>
        <taxon>Eukaryota</taxon>
        <taxon>Fungi</taxon>
        <taxon>Dikarya</taxon>
        <taxon>Ascomycota</taxon>
        <taxon>Pezizomycotina</taxon>
        <taxon>Eurotiomycetes</taxon>
        <taxon>Eurotiomycetidae</taxon>
        <taxon>Eurotiales</taxon>
        <taxon>Aspergillaceae</taxon>
        <taxon>Penicilliopsis</taxon>
    </lineage>
</organism>
<evidence type="ECO:0000313" key="1">
    <source>
        <dbReference type="EMBL" id="OJJ46040.1"/>
    </source>
</evidence>
<dbReference type="GeneID" id="34614052"/>
<dbReference type="AlphaFoldDB" id="A0A1L9SFM3"/>
<name>A0A1L9SFM3_9EURO</name>
<dbReference type="RefSeq" id="XP_022580550.1">
    <property type="nucleotide sequence ID" value="XM_022727588.1"/>
</dbReference>
<reference evidence="2" key="1">
    <citation type="journal article" date="2017" name="Genome Biol.">
        <title>Comparative genomics reveals high biological diversity and specific adaptations in the industrially and medically important fungal genus Aspergillus.</title>
        <authorList>
            <person name="de Vries R.P."/>
            <person name="Riley R."/>
            <person name="Wiebenga A."/>
            <person name="Aguilar-Osorio G."/>
            <person name="Amillis S."/>
            <person name="Uchima C.A."/>
            <person name="Anderluh G."/>
            <person name="Asadollahi M."/>
            <person name="Askin M."/>
            <person name="Barry K."/>
            <person name="Battaglia E."/>
            <person name="Bayram O."/>
            <person name="Benocci T."/>
            <person name="Braus-Stromeyer S.A."/>
            <person name="Caldana C."/>
            <person name="Canovas D."/>
            <person name="Cerqueira G.C."/>
            <person name="Chen F."/>
            <person name="Chen W."/>
            <person name="Choi C."/>
            <person name="Clum A."/>
            <person name="Dos Santos R.A."/>
            <person name="Damasio A.R."/>
            <person name="Diallinas G."/>
            <person name="Emri T."/>
            <person name="Fekete E."/>
            <person name="Flipphi M."/>
            <person name="Freyberg S."/>
            <person name="Gallo A."/>
            <person name="Gournas C."/>
            <person name="Habgood R."/>
            <person name="Hainaut M."/>
            <person name="Harispe M.L."/>
            <person name="Henrissat B."/>
            <person name="Hilden K.S."/>
            <person name="Hope R."/>
            <person name="Hossain A."/>
            <person name="Karabika E."/>
            <person name="Karaffa L."/>
            <person name="Karanyi Z."/>
            <person name="Krasevec N."/>
            <person name="Kuo A."/>
            <person name="Kusch H."/>
            <person name="LaButti K."/>
            <person name="Lagendijk E.L."/>
            <person name="Lapidus A."/>
            <person name="Levasseur A."/>
            <person name="Lindquist E."/>
            <person name="Lipzen A."/>
            <person name="Logrieco A.F."/>
            <person name="MacCabe A."/>
            <person name="Maekelae M.R."/>
            <person name="Malavazi I."/>
            <person name="Melin P."/>
            <person name="Meyer V."/>
            <person name="Mielnichuk N."/>
            <person name="Miskei M."/>
            <person name="Molnar A.P."/>
            <person name="Mule G."/>
            <person name="Ngan C.Y."/>
            <person name="Orejas M."/>
            <person name="Orosz E."/>
            <person name="Ouedraogo J.P."/>
            <person name="Overkamp K.M."/>
            <person name="Park H.-S."/>
            <person name="Perrone G."/>
            <person name="Piumi F."/>
            <person name="Punt P.J."/>
            <person name="Ram A.F."/>
            <person name="Ramon A."/>
            <person name="Rauscher S."/>
            <person name="Record E."/>
            <person name="Riano-Pachon D.M."/>
            <person name="Robert V."/>
            <person name="Roehrig J."/>
            <person name="Ruller R."/>
            <person name="Salamov A."/>
            <person name="Salih N.S."/>
            <person name="Samson R.A."/>
            <person name="Sandor E."/>
            <person name="Sanguinetti M."/>
            <person name="Schuetze T."/>
            <person name="Sepcic K."/>
            <person name="Shelest E."/>
            <person name="Sherlock G."/>
            <person name="Sophianopoulou V."/>
            <person name="Squina F.M."/>
            <person name="Sun H."/>
            <person name="Susca A."/>
            <person name="Todd R.B."/>
            <person name="Tsang A."/>
            <person name="Unkles S.E."/>
            <person name="van de Wiele N."/>
            <person name="van Rossen-Uffink D."/>
            <person name="Oliveira J.V."/>
            <person name="Vesth T.C."/>
            <person name="Visser J."/>
            <person name="Yu J.-H."/>
            <person name="Zhou M."/>
            <person name="Andersen M.R."/>
            <person name="Archer D.B."/>
            <person name="Baker S.E."/>
            <person name="Benoit I."/>
            <person name="Brakhage A.A."/>
            <person name="Braus G.H."/>
            <person name="Fischer R."/>
            <person name="Frisvad J.C."/>
            <person name="Goldman G.H."/>
            <person name="Houbraken J."/>
            <person name="Oakley B."/>
            <person name="Pocsi I."/>
            <person name="Scazzocchio C."/>
            <person name="Seiboth B."/>
            <person name="vanKuyk P.A."/>
            <person name="Wortman J."/>
            <person name="Dyer P.S."/>
            <person name="Grigoriev I.V."/>
        </authorList>
    </citation>
    <scope>NUCLEOTIDE SEQUENCE [LARGE SCALE GENOMIC DNA]</scope>
    <source>
        <strain evidence="2">CBS 506.65</strain>
    </source>
</reference>
<protein>
    <submittedName>
        <fullName evidence="1">Uncharacterized protein</fullName>
    </submittedName>
</protein>
<dbReference type="VEuPathDB" id="FungiDB:ASPZODRAFT_2038760"/>